<evidence type="ECO:0000313" key="2">
    <source>
        <dbReference type="Proteomes" id="UP001529510"/>
    </source>
</evidence>
<gene>
    <name evidence="1" type="ORF">M9458_027709</name>
</gene>
<reference evidence="1 2" key="1">
    <citation type="submission" date="2024-05" db="EMBL/GenBank/DDBJ databases">
        <title>Genome sequencing and assembly of Indian major carp, Cirrhinus mrigala (Hamilton, 1822).</title>
        <authorList>
            <person name="Mohindra V."/>
            <person name="Chowdhury L.M."/>
            <person name="Lal K."/>
            <person name="Jena J.K."/>
        </authorList>
    </citation>
    <scope>NUCLEOTIDE SEQUENCE [LARGE SCALE GENOMIC DNA]</scope>
    <source>
        <strain evidence="1">CM1030</strain>
        <tissue evidence="1">Blood</tissue>
    </source>
</reference>
<protein>
    <submittedName>
        <fullName evidence="1">Uncharacterized protein</fullName>
    </submittedName>
</protein>
<comment type="caution">
    <text evidence="1">The sequence shown here is derived from an EMBL/GenBank/DDBJ whole genome shotgun (WGS) entry which is preliminary data.</text>
</comment>
<sequence>HLLNLQTEMMIPSVLSSLLMLKDKLKDFCKEELKKVSDRGKVLEIHLLSEMSPSSSHIMENIILEMC</sequence>
<organism evidence="1 2">
    <name type="scientific">Cirrhinus mrigala</name>
    <name type="common">Mrigala</name>
    <dbReference type="NCBI Taxonomy" id="683832"/>
    <lineage>
        <taxon>Eukaryota</taxon>
        <taxon>Metazoa</taxon>
        <taxon>Chordata</taxon>
        <taxon>Craniata</taxon>
        <taxon>Vertebrata</taxon>
        <taxon>Euteleostomi</taxon>
        <taxon>Actinopterygii</taxon>
        <taxon>Neopterygii</taxon>
        <taxon>Teleostei</taxon>
        <taxon>Ostariophysi</taxon>
        <taxon>Cypriniformes</taxon>
        <taxon>Cyprinidae</taxon>
        <taxon>Labeoninae</taxon>
        <taxon>Labeonini</taxon>
        <taxon>Cirrhinus</taxon>
    </lineage>
</organism>
<keyword evidence="2" id="KW-1185">Reference proteome</keyword>
<accession>A0ABD0PMU6</accession>
<proteinExistence type="predicted"/>
<name>A0ABD0PMU6_CIRMR</name>
<evidence type="ECO:0000313" key="1">
    <source>
        <dbReference type="EMBL" id="KAL0175379.1"/>
    </source>
</evidence>
<feature type="non-terminal residue" evidence="1">
    <location>
        <position position="1"/>
    </location>
</feature>
<dbReference type="AlphaFoldDB" id="A0ABD0PMU6"/>
<dbReference type="Proteomes" id="UP001529510">
    <property type="component" value="Unassembled WGS sequence"/>
</dbReference>
<dbReference type="EMBL" id="JAMKFB020000014">
    <property type="protein sequence ID" value="KAL0175379.1"/>
    <property type="molecule type" value="Genomic_DNA"/>
</dbReference>